<dbReference type="PANTHER" id="PTHR30069:SF29">
    <property type="entry name" value="HEMOGLOBIN AND HEMOGLOBIN-HAPTOGLOBIN-BINDING PROTEIN 1-RELATED"/>
    <property type="match status" value="1"/>
</dbReference>
<evidence type="ECO:0000256" key="6">
    <source>
        <dbReference type="ARBA" id="ARBA00023136"/>
    </source>
</evidence>
<dbReference type="Gene3D" id="2.40.170.20">
    <property type="entry name" value="TonB-dependent receptor, beta-barrel domain"/>
    <property type="match status" value="1"/>
</dbReference>
<feature type="domain" description="TonB-dependent receptor plug" evidence="9">
    <location>
        <begin position="63"/>
        <end position="154"/>
    </location>
</feature>
<keyword evidence="4 8" id="KW-0812">Transmembrane</keyword>
<evidence type="ECO:0000256" key="8">
    <source>
        <dbReference type="PROSITE-ProRule" id="PRU01360"/>
    </source>
</evidence>
<dbReference type="Pfam" id="PF07715">
    <property type="entry name" value="Plug"/>
    <property type="match status" value="1"/>
</dbReference>
<comment type="subcellular location">
    <subcellularLocation>
        <location evidence="1 8">Cell outer membrane</location>
        <topology evidence="1 8">Multi-pass membrane protein</topology>
    </subcellularLocation>
</comment>
<evidence type="ECO:0000256" key="5">
    <source>
        <dbReference type="ARBA" id="ARBA00022729"/>
    </source>
</evidence>
<dbReference type="EMBL" id="JBHUIV010000025">
    <property type="protein sequence ID" value="MFD2203629.1"/>
    <property type="molecule type" value="Genomic_DNA"/>
</dbReference>
<dbReference type="InterPro" id="IPR039426">
    <property type="entry name" value="TonB-dep_rcpt-like"/>
</dbReference>
<dbReference type="InterPro" id="IPR036942">
    <property type="entry name" value="Beta-barrel_TonB_sf"/>
</dbReference>
<keyword evidence="3 8" id="KW-1134">Transmembrane beta strand</keyword>
<protein>
    <submittedName>
        <fullName evidence="10">TonB-dependent receptor</fullName>
    </submittedName>
</protein>
<keyword evidence="7 8" id="KW-0998">Cell outer membrane</keyword>
<dbReference type="RefSeq" id="WP_380806351.1">
    <property type="nucleotide sequence ID" value="NZ_JBHUIV010000025.1"/>
</dbReference>
<comment type="similarity">
    <text evidence="8">Belongs to the TonB-dependent receptor family.</text>
</comment>
<keyword evidence="11" id="KW-1185">Reference proteome</keyword>
<keyword evidence="10" id="KW-0675">Receptor</keyword>
<dbReference type="InterPro" id="IPR012910">
    <property type="entry name" value="Plug_dom"/>
</dbReference>
<reference evidence="11" key="1">
    <citation type="journal article" date="2019" name="Int. J. Syst. Evol. Microbiol.">
        <title>The Global Catalogue of Microorganisms (GCM) 10K type strain sequencing project: providing services to taxonomists for standard genome sequencing and annotation.</title>
        <authorList>
            <consortium name="The Broad Institute Genomics Platform"/>
            <consortium name="The Broad Institute Genome Sequencing Center for Infectious Disease"/>
            <person name="Wu L."/>
            <person name="Ma J."/>
        </authorList>
    </citation>
    <scope>NUCLEOTIDE SEQUENCE [LARGE SCALE GENOMIC DNA]</scope>
    <source>
        <strain evidence="11">KCTC 19812</strain>
    </source>
</reference>
<keyword evidence="2 8" id="KW-0813">Transport</keyword>
<evidence type="ECO:0000313" key="11">
    <source>
        <dbReference type="Proteomes" id="UP001597414"/>
    </source>
</evidence>
<evidence type="ECO:0000256" key="3">
    <source>
        <dbReference type="ARBA" id="ARBA00022452"/>
    </source>
</evidence>
<evidence type="ECO:0000256" key="7">
    <source>
        <dbReference type="ARBA" id="ARBA00023237"/>
    </source>
</evidence>
<name>A0ABW5BDJ8_9BACT</name>
<comment type="caution">
    <text evidence="10">The sequence shown here is derived from an EMBL/GenBank/DDBJ whole genome shotgun (WGS) entry which is preliminary data.</text>
</comment>
<evidence type="ECO:0000256" key="4">
    <source>
        <dbReference type="ARBA" id="ARBA00022692"/>
    </source>
</evidence>
<evidence type="ECO:0000313" key="10">
    <source>
        <dbReference type="EMBL" id="MFD2203629.1"/>
    </source>
</evidence>
<dbReference type="PANTHER" id="PTHR30069">
    <property type="entry name" value="TONB-DEPENDENT OUTER MEMBRANE RECEPTOR"/>
    <property type="match status" value="1"/>
</dbReference>
<organism evidence="10 11">
    <name type="scientific">Shivajiella indica</name>
    <dbReference type="NCBI Taxonomy" id="872115"/>
    <lineage>
        <taxon>Bacteria</taxon>
        <taxon>Pseudomonadati</taxon>
        <taxon>Bacteroidota</taxon>
        <taxon>Cytophagia</taxon>
        <taxon>Cytophagales</taxon>
        <taxon>Cyclobacteriaceae</taxon>
        <taxon>Shivajiella</taxon>
    </lineage>
</organism>
<dbReference type="InterPro" id="IPR037066">
    <property type="entry name" value="Plug_dom_sf"/>
</dbReference>
<proteinExistence type="inferred from homology"/>
<keyword evidence="5" id="KW-0732">Signal</keyword>
<dbReference type="Proteomes" id="UP001597414">
    <property type="component" value="Unassembled WGS sequence"/>
</dbReference>
<dbReference type="Gene3D" id="2.170.130.10">
    <property type="entry name" value="TonB-dependent receptor, plug domain"/>
    <property type="match status" value="1"/>
</dbReference>
<evidence type="ECO:0000259" key="9">
    <source>
        <dbReference type="Pfam" id="PF07715"/>
    </source>
</evidence>
<dbReference type="SUPFAM" id="SSF56935">
    <property type="entry name" value="Porins"/>
    <property type="match status" value="1"/>
</dbReference>
<gene>
    <name evidence="10" type="ORF">ACFSKV_18760</name>
</gene>
<accession>A0ABW5BDJ8</accession>
<evidence type="ECO:0000256" key="2">
    <source>
        <dbReference type="ARBA" id="ARBA00022448"/>
    </source>
</evidence>
<dbReference type="PROSITE" id="PS52016">
    <property type="entry name" value="TONB_DEPENDENT_REC_3"/>
    <property type="match status" value="1"/>
</dbReference>
<evidence type="ECO:0000256" key="1">
    <source>
        <dbReference type="ARBA" id="ARBA00004571"/>
    </source>
</evidence>
<sequence length="634" mass="72929">MFPQEMDVFQGVRTEKESPSIADSYLQTFAEGDTLVLKEVEVFSAPLTKYSFGHQIKSIHFGEFTEFQGMALSDFLQQRTGLFLRQYGPGMLASLTMRGTSAGHNAVFWNGLPINSPSLGQTDFSVLPIGGFDELFLHFGSGGALYGTDAIGGTIHLNSRLKFDQGHQFQFATLLGSFGKWNQQAQYGFSNRKTATRTRVYKNIAENNFPFKNLSKPGTPIEIQENAAVQQLGLSQDFAFQLSDDQLLSSAFWFNQTEREIQPIIGSNTLDEQLDRNLRWVVDYFRFHEQKTWNFKTGLINDLLSFNCIQNMTSQFFLIADLDWEISSLLSSKSGIRYTDIQARLSNYNAKEKRLELYQSTNLRIQDNLKFSLNLRQFIYDGNFAPFTPSLGAEWRLISGRKNEIKLKTTGARSFKIPTLNDRYWEPGGNPELLPESSWSAEFGVSHDLKQKNFRFNQNLTYYNMWVENWIIWLPQGSFWSPDNIREVKNDGLEYFFDFDYNFGLWSFELQGNYNLTRAINQTDISENDRSSGRQLPYTPAHKAQGLFGINRGIWNTYLNYQFTGNRYVGTDNMDFLPAYQLWDCGIKVGELKNSWIRGSIGFQVNNIMDTSYQILRLRAMPGRNYQINIHISL</sequence>
<keyword evidence="6 8" id="KW-0472">Membrane</keyword>